<evidence type="ECO:0000313" key="4">
    <source>
        <dbReference type="Proteomes" id="UP000297014"/>
    </source>
</evidence>
<dbReference type="OrthoDB" id="9794201at2"/>
<dbReference type="SUPFAM" id="SSF53098">
    <property type="entry name" value="Ribonuclease H-like"/>
    <property type="match status" value="1"/>
</dbReference>
<dbReference type="Gene3D" id="2.30.30.130">
    <property type="entry name" value="Transposase, Mu, C-terminal"/>
    <property type="match status" value="1"/>
</dbReference>
<dbReference type="InterPro" id="IPR004189">
    <property type="entry name" value="Phage_Mu_transposase"/>
</dbReference>
<sequence length="561" mass="65367">EEERQQIGFWRKCLDDWQEYRSQGGKKTELDELFVQEWNETNEDHPLTTSTLRRKFKNWQEQGDEALVDKRGGWNRGLTEIPDVAWAIFEQYYLDEARPSISYCRKLVETWAELDEPELLPLPTYETFQRKAKKIPYAVLRFFRYGAKDADDKALPYIRRIYSSLQSNEIWVADNHTFDVMVRRPNGAIYRPYVTMYQDVRARKMVGWFVTDTPNSDANLFALRKGILRFGVPKEVYVDNGREFLVSDIGGRGRRKKKKEDEEVKPPPIFERLGIKMMNAKVRNGRAKIIERAFKQFKEEFSRLTKTFTGGHILERPERLKDVIKNEENVIEEADFIESFDSYVEGWYNQQSHKGDGMNGRTPNEVYAENLVEKRTATEEDLDLMMLRSSGALTVSRVGVTLTMYGQKLEYYHHDLVAKYQRQKVYIRYNPDDMGTVRVYDSQDRYILTAENRVALEYGASKEELRKAASEIKKQKKQIKAYKDSAAEIYTAPEAMDIMLRKARINAENVQDPTAKVINPIRANEKHVEALPKASGDDHHNSPVSISRIANNLKKFKQGGN</sequence>
<dbReference type="AlphaFoldDB" id="A0A4S4K320"/>
<feature type="domain" description="Integrase catalytic" evidence="2">
    <location>
        <begin position="152"/>
        <end position="371"/>
    </location>
</feature>
<evidence type="ECO:0000313" key="3">
    <source>
        <dbReference type="EMBL" id="THG91337.1"/>
    </source>
</evidence>
<reference evidence="3 4" key="1">
    <citation type="submission" date="2014-01" db="EMBL/GenBank/DDBJ databases">
        <title>Draft genome sequencing of Bacillus alcalophilus CGMCC 1.3604.</title>
        <authorList>
            <person name="Yang J."/>
            <person name="Diao L."/>
            <person name="Yang S."/>
        </authorList>
    </citation>
    <scope>NUCLEOTIDE SEQUENCE [LARGE SCALE GENOMIC DNA]</scope>
    <source>
        <strain evidence="3 4">CGMCC 1.3604</strain>
    </source>
</reference>
<dbReference type="InterPro" id="IPR009004">
    <property type="entry name" value="Transposase_Mu_C"/>
</dbReference>
<dbReference type="GO" id="GO:0004803">
    <property type="term" value="F:transposase activity"/>
    <property type="evidence" value="ECO:0007669"/>
    <property type="project" value="InterPro"/>
</dbReference>
<gene>
    <name evidence="3" type="ORF">AJ85_05800</name>
</gene>
<dbReference type="PROSITE" id="PS50994">
    <property type="entry name" value="INTEGRASE"/>
    <property type="match status" value="1"/>
</dbReference>
<feature type="coiled-coil region" evidence="1">
    <location>
        <begin position="458"/>
        <end position="485"/>
    </location>
</feature>
<organism evidence="3 4">
    <name type="scientific">Alkalihalobacillus alcalophilus ATCC 27647 = CGMCC 1.3604</name>
    <dbReference type="NCBI Taxonomy" id="1218173"/>
    <lineage>
        <taxon>Bacteria</taxon>
        <taxon>Bacillati</taxon>
        <taxon>Bacillota</taxon>
        <taxon>Bacilli</taxon>
        <taxon>Bacillales</taxon>
        <taxon>Bacillaceae</taxon>
        <taxon>Alkalihalobacillus</taxon>
    </lineage>
</organism>
<dbReference type="Gene3D" id="3.30.420.10">
    <property type="entry name" value="Ribonuclease H-like superfamily/Ribonuclease H"/>
    <property type="match status" value="1"/>
</dbReference>
<dbReference type="Pfam" id="PF09299">
    <property type="entry name" value="Mu-transpos_C"/>
    <property type="match status" value="1"/>
</dbReference>
<protein>
    <recommendedName>
        <fullName evidence="2">Integrase catalytic domain-containing protein</fullName>
    </recommendedName>
</protein>
<dbReference type="GO" id="GO:0003677">
    <property type="term" value="F:DNA binding"/>
    <property type="evidence" value="ECO:0007669"/>
    <property type="project" value="InterPro"/>
</dbReference>
<keyword evidence="1" id="KW-0175">Coiled coil</keyword>
<dbReference type="EMBL" id="JALP01000078">
    <property type="protein sequence ID" value="THG91337.1"/>
    <property type="molecule type" value="Genomic_DNA"/>
</dbReference>
<dbReference type="InterPro" id="IPR012337">
    <property type="entry name" value="RNaseH-like_sf"/>
</dbReference>
<accession>A0A4S4K320</accession>
<comment type="caution">
    <text evidence="3">The sequence shown here is derived from an EMBL/GenBank/DDBJ whole genome shotgun (WGS) entry which is preliminary data.</text>
</comment>
<dbReference type="InterPro" id="IPR001584">
    <property type="entry name" value="Integrase_cat-core"/>
</dbReference>
<dbReference type="Gene3D" id="1.10.10.60">
    <property type="entry name" value="Homeodomain-like"/>
    <property type="match status" value="1"/>
</dbReference>
<dbReference type="RefSeq" id="WP_052044381.1">
    <property type="nucleotide sequence ID" value="NZ_ALPT02000044.1"/>
</dbReference>
<dbReference type="Proteomes" id="UP000297014">
    <property type="component" value="Unassembled WGS sequence"/>
</dbReference>
<dbReference type="InterPro" id="IPR015378">
    <property type="entry name" value="Transposase-like_Mu_C"/>
</dbReference>
<dbReference type="GO" id="GO:0006313">
    <property type="term" value="P:DNA transposition"/>
    <property type="evidence" value="ECO:0007669"/>
    <property type="project" value="InterPro"/>
</dbReference>
<name>A0A4S4K320_ALKAL</name>
<dbReference type="GO" id="GO:0015074">
    <property type="term" value="P:DNA integration"/>
    <property type="evidence" value="ECO:0007669"/>
    <property type="project" value="InterPro"/>
</dbReference>
<dbReference type="InterPro" id="IPR036397">
    <property type="entry name" value="RNaseH_sf"/>
</dbReference>
<feature type="non-terminal residue" evidence="3">
    <location>
        <position position="1"/>
    </location>
</feature>
<dbReference type="SUPFAM" id="SSF50610">
    <property type="entry name" value="mu transposase, C-terminal domain"/>
    <property type="match status" value="1"/>
</dbReference>
<proteinExistence type="predicted"/>
<evidence type="ECO:0000256" key="1">
    <source>
        <dbReference type="SAM" id="Coils"/>
    </source>
</evidence>
<evidence type="ECO:0000259" key="2">
    <source>
        <dbReference type="PROSITE" id="PS50994"/>
    </source>
</evidence>
<dbReference type="Pfam" id="PF02914">
    <property type="entry name" value="DDE_2"/>
    <property type="match status" value="1"/>
</dbReference>